<sequence length="462" mass="52172">MKKFLIILFIIVGVVALLPIIGNSVAQKALKENVDLFCANGVEIQNETSYSTYLKTKNHYEFILRDAPKFVKFINQYSDAQLPPYVEAAIGGVTIGVDIEYSNFPISSKIVLDIYPITLPKELEQELKQQSLNFYNYVDKLLQAKGVLYHMNYYTSEDIFDGFIKDIDEKYVFDNGNEMIFKLLHATYYGEGPIIAPKNLHTNIAEIAINVIEKESDETIIFRAKDLKSASTFESQSTYASSASLKSFSFLLKEQQKKKLGASLDDFKVNISSNVQASAGEFYTKMSLKEMEINTKDIHSIKVSDINYDISLDGVDKDSFEEFRVLTSHANVTNSPDYEQKLQKIVVKLLSKGLSLSIPDMSIKKVLLDNKESIDGFNFMARMTLNENPNLEQDLKMSPNKILESINLASTLSLSKVLFTFINENVLLMGLISPFAKEEEDKMIFKIKLNAGALSINDRVIN</sequence>
<evidence type="ECO:0000313" key="1">
    <source>
        <dbReference type="EMBL" id="EQB39541.1"/>
    </source>
</evidence>
<organism evidence="1 2">
    <name type="scientific">Sulfurimonas hongkongensis</name>
    <dbReference type="NCBI Taxonomy" id="1172190"/>
    <lineage>
        <taxon>Bacteria</taxon>
        <taxon>Pseudomonadati</taxon>
        <taxon>Campylobacterota</taxon>
        <taxon>Epsilonproteobacteria</taxon>
        <taxon>Campylobacterales</taxon>
        <taxon>Sulfurimonadaceae</taxon>
        <taxon>Sulfurimonas</taxon>
    </lineage>
</organism>
<dbReference type="eggNOG" id="ENOG5031AUM">
    <property type="taxonomic scope" value="Bacteria"/>
</dbReference>
<dbReference type="OrthoDB" id="5333163at2"/>
<dbReference type="PATRIC" id="fig|1172190.3.peg.1166"/>
<dbReference type="STRING" id="1172190.M947_05995"/>
<protein>
    <recommendedName>
        <fullName evidence="3">DUF945 domain-containing protein</fullName>
    </recommendedName>
</protein>
<evidence type="ECO:0000313" key="2">
    <source>
        <dbReference type="Proteomes" id="UP000015520"/>
    </source>
</evidence>
<dbReference type="EMBL" id="AUPZ01000007">
    <property type="protein sequence ID" value="EQB39541.1"/>
    <property type="molecule type" value="Genomic_DNA"/>
</dbReference>
<comment type="caution">
    <text evidence="1">The sequence shown here is derived from an EMBL/GenBank/DDBJ whole genome shotgun (WGS) entry which is preliminary data.</text>
</comment>
<proteinExistence type="predicted"/>
<dbReference type="RefSeq" id="WP_021287463.1">
    <property type="nucleotide sequence ID" value="NZ_AUPZ01000007.1"/>
</dbReference>
<dbReference type="Proteomes" id="UP000015520">
    <property type="component" value="Unassembled WGS sequence"/>
</dbReference>
<name>T0JN14_9BACT</name>
<evidence type="ECO:0008006" key="3">
    <source>
        <dbReference type="Google" id="ProtNLM"/>
    </source>
</evidence>
<dbReference type="AlphaFoldDB" id="T0JN14"/>
<keyword evidence="2" id="KW-1185">Reference proteome</keyword>
<accession>T0JN14</accession>
<reference evidence="1 2" key="1">
    <citation type="submission" date="2013-07" db="EMBL/GenBank/DDBJ databases">
        <title>Sulfurimonas hongkongensis AST-10 Genome Sequencing.</title>
        <authorList>
            <person name="Cai L."/>
            <person name="Zhang T."/>
        </authorList>
    </citation>
    <scope>NUCLEOTIDE SEQUENCE [LARGE SCALE GENOMIC DNA]</scope>
    <source>
        <strain evidence="1 2">AST-10</strain>
    </source>
</reference>
<gene>
    <name evidence="1" type="ORF">M947_05995</name>
</gene>